<protein>
    <submittedName>
        <fullName evidence="1">Uncharacterized protein</fullName>
    </submittedName>
</protein>
<accession>D5RRT3</accession>
<comment type="caution">
    <text evidence="1">The sequence shown here is derived from an EMBL/GenBank/DDBJ whole genome shotgun (WGS) entry which is preliminary data.</text>
</comment>
<feature type="non-terminal residue" evidence="1">
    <location>
        <position position="1"/>
    </location>
</feature>
<dbReference type="AlphaFoldDB" id="D5RRT3"/>
<dbReference type="HOGENOM" id="CLU_2611890_0_0_5"/>
<reference evidence="1 2" key="1">
    <citation type="submission" date="2010-04" db="EMBL/GenBank/DDBJ databases">
        <authorList>
            <person name="Qin X."/>
            <person name="Bachman B."/>
            <person name="Battles P."/>
            <person name="Bell A."/>
            <person name="Bess C."/>
            <person name="Bickham C."/>
            <person name="Chaboub L."/>
            <person name="Chen D."/>
            <person name="Coyle M."/>
            <person name="Deiros D.R."/>
            <person name="Dinh H."/>
            <person name="Forbes L."/>
            <person name="Fowler G."/>
            <person name="Francisco L."/>
            <person name="Fu Q."/>
            <person name="Gubbala S."/>
            <person name="Hale W."/>
            <person name="Han Y."/>
            <person name="Hemphill L."/>
            <person name="Highlander S.K."/>
            <person name="Hirani K."/>
            <person name="Hogues M."/>
            <person name="Jackson L."/>
            <person name="Jakkamsetti A."/>
            <person name="Javaid M."/>
            <person name="Jiang H."/>
            <person name="Korchina V."/>
            <person name="Kovar C."/>
            <person name="Lara F."/>
            <person name="Lee S."/>
            <person name="Mata R."/>
            <person name="Mathew T."/>
            <person name="Moen C."/>
            <person name="Morales K."/>
            <person name="Munidasa M."/>
            <person name="Nazareth L."/>
            <person name="Ngo R."/>
            <person name="Nguyen L."/>
            <person name="Okwuonu G."/>
            <person name="Ongeri F."/>
            <person name="Patil S."/>
            <person name="Petrosino J."/>
            <person name="Pham C."/>
            <person name="Pham P."/>
            <person name="Pu L.-L."/>
            <person name="Puazo M."/>
            <person name="Raj R."/>
            <person name="Reid J."/>
            <person name="Rouhana J."/>
            <person name="Saada N."/>
            <person name="Shang Y."/>
            <person name="Simmons D."/>
            <person name="Thornton R."/>
            <person name="Warren J."/>
            <person name="Weissenberger G."/>
            <person name="Zhang J."/>
            <person name="Zhang L."/>
            <person name="Zhou C."/>
            <person name="Zhu D."/>
            <person name="Muzny D."/>
            <person name="Worley K."/>
            <person name="Gibbs R."/>
        </authorList>
    </citation>
    <scope>NUCLEOTIDE SEQUENCE [LARGE SCALE GENOMIC DNA]</scope>
    <source>
        <strain evidence="1 2">ATCC 49957</strain>
    </source>
</reference>
<dbReference type="RefSeq" id="WP_007002825.1">
    <property type="nucleotide sequence ID" value="NZ_GG770777.1"/>
</dbReference>
<dbReference type="Proteomes" id="UP000005324">
    <property type="component" value="Unassembled WGS sequence"/>
</dbReference>
<proteinExistence type="predicted"/>
<name>D5RRT3_9PROT</name>
<evidence type="ECO:0000313" key="2">
    <source>
        <dbReference type="Proteomes" id="UP000005324"/>
    </source>
</evidence>
<sequence length="78" mass="8509">EAAPLAWWAPDHLPGRPLFDTATGALLEGAPQRGRAGAETLWQWAPRGMVARYDAAGRWTGFRMLGEDGSEVIYQPEG</sequence>
<keyword evidence="2" id="KW-1185">Reference proteome</keyword>
<organism evidence="1 2">
    <name type="scientific">Pseudoroseomonas cervicalis ATCC 49957</name>
    <dbReference type="NCBI Taxonomy" id="525371"/>
    <lineage>
        <taxon>Bacteria</taxon>
        <taxon>Pseudomonadati</taxon>
        <taxon>Pseudomonadota</taxon>
        <taxon>Alphaproteobacteria</taxon>
        <taxon>Acetobacterales</taxon>
        <taxon>Roseomonadaceae</taxon>
        <taxon>Roseomonas</taxon>
    </lineage>
</organism>
<evidence type="ECO:0000313" key="1">
    <source>
        <dbReference type="EMBL" id="EFH09989.1"/>
    </source>
</evidence>
<gene>
    <name evidence="1" type="ORF">HMPREF0731_3795</name>
</gene>
<dbReference type="EMBL" id="ADVL01000715">
    <property type="protein sequence ID" value="EFH09989.1"/>
    <property type="molecule type" value="Genomic_DNA"/>
</dbReference>